<protein>
    <recommendedName>
        <fullName evidence="4">F-box domain-containing protein</fullName>
    </recommendedName>
</protein>
<dbReference type="HOGENOM" id="CLU_1176031_0_0_1"/>
<evidence type="ECO:0000313" key="3">
    <source>
        <dbReference type="Proteomes" id="UP000054097"/>
    </source>
</evidence>
<gene>
    <name evidence="2" type="ORF">M408DRAFT_195978</name>
</gene>
<accession>A0A0C2XAX8</accession>
<evidence type="ECO:0000256" key="1">
    <source>
        <dbReference type="SAM" id="SignalP"/>
    </source>
</evidence>
<evidence type="ECO:0000313" key="2">
    <source>
        <dbReference type="EMBL" id="KIM26357.1"/>
    </source>
</evidence>
<organism evidence="2 3">
    <name type="scientific">Serendipita vermifera MAFF 305830</name>
    <dbReference type="NCBI Taxonomy" id="933852"/>
    <lineage>
        <taxon>Eukaryota</taxon>
        <taxon>Fungi</taxon>
        <taxon>Dikarya</taxon>
        <taxon>Basidiomycota</taxon>
        <taxon>Agaricomycotina</taxon>
        <taxon>Agaricomycetes</taxon>
        <taxon>Sebacinales</taxon>
        <taxon>Serendipitaceae</taxon>
        <taxon>Serendipita</taxon>
    </lineage>
</organism>
<dbReference type="EMBL" id="KN824307">
    <property type="protein sequence ID" value="KIM26357.1"/>
    <property type="molecule type" value="Genomic_DNA"/>
</dbReference>
<proteinExistence type="predicted"/>
<dbReference type="Proteomes" id="UP000054097">
    <property type="component" value="Unassembled WGS sequence"/>
</dbReference>
<reference evidence="3" key="2">
    <citation type="submission" date="2015-01" db="EMBL/GenBank/DDBJ databases">
        <title>Evolutionary Origins and Diversification of the Mycorrhizal Mutualists.</title>
        <authorList>
            <consortium name="DOE Joint Genome Institute"/>
            <consortium name="Mycorrhizal Genomics Consortium"/>
            <person name="Kohler A."/>
            <person name="Kuo A."/>
            <person name="Nagy L.G."/>
            <person name="Floudas D."/>
            <person name="Copeland A."/>
            <person name="Barry K.W."/>
            <person name="Cichocki N."/>
            <person name="Veneault-Fourrey C."/>
            <person name="LaButti K."/>
            <person name="Lindquist E.A."/>
            <person name="Lipzen A."/>
            <person name="Lundell T."/>
            <person name="Morin E."/>
            <person name="Murat C."/>
            <person name="Riley R."/>
            <person name="Ohm R."/>
            <person name="Sun H."/>
            <person name="Tunlid A."/>
            <person name="Henrissat B."/>
            <person name="Grigoriev I.V."/>
            <person name="Hibbett D.S."/>
            <person name="Martin F."/>
        </authorList>
    </citation>
    <scope>NUCLEOTIDE SEQUENCE [LARGE SCALE GENOMIC DNA]</scope>
    <source>
        <strain evidence="3">MAFF 305830</strain>
    </source>
</reference>
<name>A0A0C2XAX8_SERVB</name>
<reference evidence="2 3" key="1">
    <citation type="submission" date="2014-04" db="EMBL/GenBank/DDBJ databases">
        <authorList>
            <consortium name="DOE Joint Genome Institute"/>
            <person name="Kuo A."/>
            <person name="Zuccaro A."/>
            <person name="Kohler A."/>
            <person name="Nagy L.G."/>
            <person name="Floudas D."/>
            <person name="Copeland A."/>
            <person name="Barry K.W."/>
            <person name="Cichocki N."/>
            <person name="Veneault-Fourrey C."/>
            <person name="LaButti K."/>
            <person name="Lindquist E.A."/>
            <person name="Lipzen A."/>
            <person name="Lundell T."/>
            <person name="Morin E."/>
            <person name="Murat C."/>
            <person name="Sun H."/>
            <person name="Tunlid A."/>
            <person name="Henrissat B."/>
            <person name="Grigoriev I.V."/>
            <person name="Hibbett D.S."/>
            <person name="Martin F."/>
            <person name="Nordberg H.P."/>
            <person name="Cantor M.N."/>
            <person name="Hua S.X."/>
        </authorList>
    </citation>
    <scope>NUCLEOTIDE SEQUENCE [LARGE SCALE GENOMIC DNA]</scope>
    <source>
        <strain evidence="2 3">MAFF 305830</strain>
    </source>
</reference>
<feature type="signal peptide" evidence="1">
    <location>
        <begin position="1"/>
        <end position="21"/>
    </location>
</feature>
<keyword evidence="1" id="KW-0732">Signal</keyword>
<dbReference type="AlphaFoldDB" id="A0A0C2XAX8"/>
<feature type="chain" id="PRO_5002158805" description="F-box domain-containing protein" evidence="1">
    <location>
        <begin position="22"/>
        <end position="236"/>
    </location>
</feature>
<keyword evidence="3" id="KW-1185">Reference proteome</keyword>
<evidence type="ECO:0008006" key="4">
    <source>
        <dbReference type="Google" id="ProtNLM"/>
    </source>
</evidence>
<sequence length="236" mass="26973">MIISALPAEVWLIILEHAMFGSILTVYPATNAVEHPTAIHDWLKLPVEKNAIPHQWAIMRLVSRFWKSFVDRQKPRYRFVRLRDLSPTMSANKPDKNTLQRVLKSQRIQGLSLWSLANMDMTVNREPSIVKPLLASLPRGAIFHASIITDIGYDFSRLIVGPHAERFPYLRCLTIDVYRLLLNKLFPALSLNFPFLTFLSLYSNIVWVTPRYPPPDGLIDGSQISNATAHPPKPPR</sequence>